<organism evidence="2 3">
    <name type="scientific">Parnassius mnemosyne</name>
    <name type="common">clouded apollo</name>
    <dbReference type="NCBI Taxonomy" id="213953"/>
    <lineage>
        <taxon>Eukaryota</taxon>
        <taxon>Metazoa</taxon>
        <taxon>Ecdysozoa</taxon>
        <taxon>Arthropoda</taxon>
        <taxon>Hexapoda</taxon>
        <taxon>Insecta</taxon>
        <taxon>Pterygota</taxon>
        <taxon>Neoptera</taxon>
        <taxon>Endopterygota</taxon>
        <taxon>Lepidoptera</taxon>
        <taxon>Glossata</taxon>
        <taxon>Ditrysia</taxon>
        <taxon>Papilionoidea</taxon>
        <taxon>Papilionidae</taxon>
        <taxon>Parnassiinae</taxon>
        <taxon>Parnassini</taxon>
        <taxon>Parnassius</taxon>
        <taxon>Driopa</taxon>
    </lineage>
</organism>
<proteinExistence type="predicted"/>
<reference evidence="2 3" key="1">
    <citation type="submission" date="2023-11" db="EMBL/GenBank/DDBJ databases">
        <authorList>
            <person name="Hedman E."/>
            <person name="Englund M."/>
            <person name="Stromberg M."/>
            <person name="Nyberg Akerstrom W."/>
            <person name="Nylinder S."/>
            <person name="Jareborg N."/>
            <person name="Kallberg Y."/>
            <person name="Kronander E."/>
        </authorList>
    </citation>
    <scope>NUCLEOTIDE SEQUENCE [LARGE SCALE GENOMIC DNA]</scope>
</reference>
<gene>
    <name evidence="2" type="ORF">PARMNEM_LOCUS18035</name>
</gene>
<dbReference type="AlphaFoldDB" id="A0AAV1LUI7"/>
<evidence type="ECO:0000256" key="1">
    <source>
        <dbReference type="SAM" id="MobiDB-lite"/>
    </source>
</evidence>
<dbReference type="EMBL" id="CAVLGL010000104">
    <property type="protein sequence ID" value="CAK1599128.1"/>
    <property type="molecule type" value="Genomic_DNA"/>
</dbReference>
<evidence type="ECO:0000313" key="2">
    <source>
        <dbReference type="EMBL" id="CAK1599128.1"/>
    </source>
</evidence>
<feature type="region of interest" description="Disordered" evidence="1">
    <location>
        <begin position="54"/>
        <end position="127"/>
    </location>
</feature>
<feature type="compositionally biased region" description="Basic and acidic residues" evidence="1">
    <location>
        <begin position="113"/>
        <end position="127"/>
    </location>
</feature>
<evidence type="ECO:0000313" key="3">
    <source>
        <dbReference type="Proteomes" id="UP001314205"/>
    </source>
</evidence>
<dbReference type="Proteomes" id="UP001314205">
    <property type="component" value="Unassembled WGS sequence"/>
</dbReference>
<name>A0AAV1LUI7_9NEOP</name>
<keyword evidence="3" id="KW-1185">Reference proteome</keyword>
<comment type="caution">
    <text evidence="2">The sequence shown here is derived from an EMBL/GenBank/DDBJ whole genome shotgun (WGS) entry which is preliminary data.</text>
</comment>
<accession>A0AAV1LUI7</accession>
<sequence>MAPRETPRVTPKVQRNISTKTNATITKSSPVTVKKVIRTRNTTDKSNIKMTSTKVIQSPKAPKQKINTVPKVSTPKSKENKPTIIAGSVTKSAKKAMWKRRPKPAHSGVPVPEKMKRLLERQLQDSD</sequence>
<feature type="compositionally biased region" description="Polar residues" evidence="1">
    <location>
        <begin position="65"/>
        <end position="75"/>
    </location>
</feature>
<feature type="compositionally biased region" description="Basic residues" evidence="1">
    <location>
        <begin position="92"/>
        <end position="104"/>
    </location>
</feature>
<protein>
    <submittedName>
        <fullName evidence="2">Uncharacterized protein</fullName>
    </submittedName>
</protein>